<dbReference type="AlphaFoldDB" id="A0AAW8JDT9"/>
<dbReference type="InterPro" id="IPR003148">
    <property type="entry name" value="RCK_N"/>
</dbReference>
<evidence type="ECO:0000313" key="3">
    <source>
        <dbReference type="Proteomes" id="UP001243844"/>
    </source>
</evidence>
<feature type="domain" description="RCK N-terminal" evidence="1">
    <location>
        <begin position="1"/>
        <end position="118"/>
    </location>
</feature>
<gene>
    <name evidence="2" type="ORF">RFH47_08805</name>
</gene>
<dbReference type="Proteomes" id="UP001243844">
    <property type="component" value="Unassembled WGS sequence"/>
</dbReference>
<reference evidence="2" key="1">
    <citation type="submission" date="2023-08" db="EMBL/GenBank/DDBJ databases">
        <title>Emergence of clinically-relevant ST2 carbapenem-resistant Acinetobacter baumannii strains in hospital sewages in Zhejiang, East of China.</title>
        <authorList>
            <person name="Kaichao C."/>
            <person name="Zhang R."/>
        </authorList>
    </citation>
    <scope>NUCLEOTIDE SEQUENCE</scope>
    <source>
        <strain evidence="2">M-RB-37</strain>
    </source>
</reference>
<dbReference type="PANTHER" id="PTHR43833">
    <property type="entry name" value="POTASSIUM CHANNEL PROTEIN 2-RELATED-RELATED"/>
    <property type="match status" value="1"/>
</dbReference>
<evidence type="ECO:0000313" key="2">
    <source>
        <dbReference type="EMBL" id="MDQ8935829.1"/>
    </source>
</evidence>
<dbReference type="SUPFAM" id="SSF116726">
    <property type="entry name" value="TrkA C-terminal domain-like"/>
    <property type="match status" value="1"/>
</dbReference>
<dbReference type="SUPFAM" id="SSF51735">
    <property type="entry name" value="NAD(P)-binding Rossmann-fold domains"/>
    <property type="match status" value="1"/>
</dbReference>
<accession>A0AAW8JDT9</accession>
<dbReference type="Gene3D" id="3.30.70.1450">
    <property type="entry name" value="Regulator of K+ conductance, C-terminal domain"/>
    <property type="match status" value="1"/>
</dbReference>
<dbReference type="Pfam" id="PF02254">
    <property type="entry name" value="TrkA_N"/>
    <property type="match status" value="1"/>
</dbReference>
<dbReference type="InterPro" id="IPR050721">
    <property type="entry name" value="Trk_Ktr_HKT_K-transport"/>
</dbReference>
<protein>
    <submittedName>
        <fullName evidence="2">TrkA family potassium uptake protein</fullName>
    </submittedName>
</protein>
<comment type="caution">
    <text evidence="2">The sequence shown here is derived from an EMBL/GenBank/DDBJ whole genome shotgun (WGS) entry which is preliminary data.</text>
</comment>
<dbReference type="PROSITE" id="PS51201">
    <property type="entry name" value="RCK_N"/>
    <property type="match status" value="1"/>
</dbReference>
<dbReference type="RefSeq" id="WP_308976698.1">
    <property type="nucleotide sequence ID" value="NZ_JAVIDL010000014.1"/>
</dbReference>
<dbReference type="Gene3D" id="3.40.50.720">
    <property type="entry name" value="NAD(P)-binding Rossmann-like Domain"/>
    <property type="match status" value="1"/>
</dbReference>
<dbReference type="GO" id="GO:0006813">
    <property type="term" value="P:potassium ion transport"/>
    <property type="evidence" value="ECO:0007669"/>
    <property type="project" value="InterPro"/>
</dbReference>
<dbReference type="InterPro" id="IPR036721">
    <property type="entry name" value="RCK_C_sf"/>
</dbReference>
<organism evidence="2 3">
    <name type="scientific">Acinetobacter rudis</name>
    <dbReference type="NCBI Taxonomy" id="632955"/>
    <lineage>
        <taxon>Bacteria</taxon>
        <taxon>Pseudomonadati</taxon>
        <taxon>Pseudomonadota</taxon>
        <taxon>Gammaproteobacteria</taxon>
        <taxon>Moraxellales</taxon>
        <taxon>Moraxellaceae</taxon>
        <taxon>Acinetobacter</taxon>
    </lineage>
</organism>
<dbReference type="InterPro" id="IPR036291">
    <property type="entry name" value="NAD(P)-bd_dom_sf"/>
</dbReference>
<evidence type="ECO:0000259" key="1">
    <source>
        <dbReference type="PROSITE" id="PS51201"/>
    </source>
</evidence>
<sequence length="225" mass="25144">MALFAVIGLGSFGATVALELIHLNHDVIGIDSIKKNVESVADKLTHSVIADATDEHVLHELNIQNCDAVVVAIGEDLEASILCVLHLKNMGIKKILVKAKSKSHHMILSQLGINQIVHPEEDMGIRIAQSLSYPMVRRYMALNNERYIVKIEIAKNLQGTQYQDIINNSEETEFKVLLLQRGSHVIYDIAPGTILQAKDILIVEGPVEVLRRLSQRFLKSYEIHK</sequence>
<dbReference type="EMBL" id="JAVIDL010000014">
    <property type="protein sequence ID" value="MDQ8935829.1"/>
    <property type="molecule type" value="Genomic_DNA"/>
</dbReference>
<proteinExistence type="predicted"/>
<name>A0AAW8JDT9_9GAMM</name>
<dbReference type="PANTHER" id="PTHR43833:SF7">
    <property type="entry name" value="KTR SYSTEM POTASSIUM UPTAKE PROTEIN C"/>
    <property type="match status" value="1"/>
</dbReference>